<evidence type="ECO:0000256" key="5">
    <source>
        <dbReference type="ARBA" id="ARBA00011996"/>
    </source>
</evidence>
<dbReference type="PIRSF" id="PIRSF000854">
    <property type="entry name" value="PEP_synthase"/>
    <property type="match status" value="1"/>
</dbReference>
<reference evidence="20" key="1">
    <citation type="journal article" date="2019" name="Int. J. Syst. Evol. Microbiol.">
        <title>The Global Catalogue of Microorganisms (GCM) 10K type strain sequencing project: providing services to taxonomists for standard genome sequencing and annotation.</title>
        <authorList>
            <consortium name="The Broad Institute Genomics Platform"/>
            <consortium name="The Broad Institute Genome Sequencing Center for Infectious Disease"/>
            <person name="Wu L."/>
            <person name="Ma J."/>
        </authorList>
    </citation>
    <scope>NUCLEOTIDE SEQUENCE [LARGE SCALE GENOMIC DNA]</scope>
    <source>
        <strain evidence="20">CGMCC 1.15304</strain>
    </source>
</reference>
<comment type="function">
    <text evidence="2 15">Catalyzes the phosphorylation of pyruvate to phosphoenolpyruvate.</text>
</comment>
<dbReference type="Gene3D" id="3.20.20.60">
    <property type="entry name" value="Phosphoenolpyruvate-binding domains"/>
    <property type="match status" value="1"/>
</dbReference>
<evidence type="ECO:0000256" key="2">
    <source>
        <dbReference type="ARBA" id="ARBA00002988"/>
    </source>
</evidence>
<dbReference type="NCBIfam" id="NF005057">
    <property type="entry name" value="PRK06464.1"/>
    <property type="match status" value="1"/>
</dbReference>
<evidence type="ECO:0000256" key="1">
    <source>
        <dbReference type="ARBA" id="ARBA00001946"/>
    </source>
</evidence>
<dbReference type="SUPFAM" id="SSF52009">
    <property type="entry name" value="Phosphohistidine domain"/>
    <property type="match status" value="1"/>
</dbReference>
<evidence type="ECO:0000256" key="14">
    <source>
        <dbReference type="ARBA" id="ARBA00047700"/>
    </source>
</evidence>
<dbReference type="SUPFAM" id="SSF51621">
    <property type="entry name" value="Phosphoenolpyruvate/pyruvate domain"/>
    <property type="match status" value="1"/>
</dbReference>
<evidence type="ECO:0000256" key="12">
    <source>
        <dbReference type="ARBA" id="ARBA00022842"/>
    </source>
</evidence>
<accession>A0ABV8U6M9</accession>
<keyword evidence="7 15" id="KW-0808">Transferase</keyword>
<comment type="similarity">
    <text evidence="4 15">Belongs to the PEP-utilizing enzyme family.</text>
</comment>
<dbReference type="SUPFAM" id="SSF56059">
    <property type="entry name" value="Glutathione synthetase ATP-binding domain-like"/>
    <property type="match status" value="1"/>
</dbReference>
<name>A0ABV8U6M9_9PROT</name>
<evidence type="ECO:0000256" key="6">
    <source>
        <dbReference type="ARBA" id="ARBA00021623"/>
    </source>
</evidence>
<evidence type="ECO:0000256" key="7">
    <source>
        <dbReference type="ARBA" id="ARBA00022679"/>
    </source>
</evidence>
<dbReference type="Pfam" id="PF01326">
    <property type="entry name" value="PPDK_N"/>
    <property type="match status" value="1"/>
</dbReference>
<dbReference type="PANTHER" id="PTHR43030">
    <property type="entry name" value="PHOSPHOENOLPYRUVATE SYNTHASE"/>
    <property type="match status" value="1"/>
</dbReference>
<comment type="caution">
    <text evidence="19">The sequence shown here is derived from an EMBL/GenBank/DDBJ whole genome shotgun (WGS) entry which is preliminary data.</text>
</comment>
<dbReference type="InterPro" id="IPR002192">
    <property type="entry name" value="PPDK_AMP/ATP-bd"/>
</dbReference>
<evidence type="ECO:0000259" key="18">
    <source>
        <dbReference type="Pfam" id="PF02896"/>
    </source>
</evidence>
<dbReference type="InterPro" id="IPR013815">
    <property type="entry name" value="ATP_grasp_subdomain_1"/>
</dbReference>
<evidence type="ECO:0000313" key="19">
    <source>
        <dbReference type="EMBL" id="MFC4346854.1"/>
    </source>
</evidence>
<dbReference type="PROSITE" id="PS00742">
    <property type="entry name" value="PEP_ENZYMES_2"/>
    <property type="match status" value="1"/>
</dbReference>
<evidence type="ECO:0000256" key="3">
    <source>
        <dbReference type="ARBA" id="ARBA00004742"/>
    </source>
</evidence>
<comment type="cofactor">
    <cofactor evidence="1 15">
        <name>Mg(2+)</name>
        <dbReference type="ChEBI" id="CHEBI:18420"/>
    </cofactor>
</comment>
<keyword evidence="12 15" id="KW-0460">Magnesium</keyword>
<dbReference type="InterPro" id="IPR015813">
    <property type="entry name" value="Pyrv/PenolPyrv_kinase-like_dom"/>
</dbReference>
<evidence type="ECO:0000259" key="16">
    <source>
        <dbReference type="Pfam" id="PF00391"/>
    </source>
</evidence>
<dbReference type="PANTHER" id="PTHR43030:SF1">
    <property type="entry name" value="PHOSPHOENOLPYRUVATE SYNTHASE"/>
    <property type="match status" value="1"/>
</dbReference>
<dbReference type="EMBL" id="JBHSCR010000001">
    <property type="protein sequence ID" value="MFC4346854.1"/>
    <property type="molecule type" value="Genomic_DNA"/>
</dbReference>
<dbReference type="Pfam" id="PF00391">
    <property type="entry name" value="PEP-utilizers"/>
    <property type="match status" value="1"/>
</dbReference>
<sequence>MTRFTLPFDRLSLKDLPLVGGKNASLGELARSLPETGISVPDGFAITTAGFKHFLSQNRLVPQISGLIKQLKKQDLDTFAEIGQAIRNLVLEAALPDDLVVAISNSYRALANDKGEACAVAVRSSATAEDLPGLSFAGQHDSFLSVTGVESLLDAVKRCYASLYTDRALSYRIDHKIDHMTVSLSVGVQRMVASDEACSGVMFTLDPETGFRNCVLVSAAYGCGEAIVQGLVEPDEYYVHKGRLAAGYKAVFQHKLGRKHQKVVTGTDATMDTRTVPVPDSLQLRFCLQDDEIIALAETAVQIERHYSDHYGHATPMDIEWAKDAGDGRLYILQARPETVQALVDPAIIIRYRLTGKATTLASGRAIGKKIATGTARHVTDKNHLGAFQPGDILLAETTSPDWEPIMKQAAAIVTDHGGRTCHSAIVARELGIPAIVGTENGTATIRDGDIITVDCSAGETGRVLEGVVAFKTERKDIGETPRPHTKIMLNAADPEQAFQMGILPSDGVGLARIEFIITHAIGVHPMALLELDTLSDTHLKQQIKDRILPFTSGADFFVQMLTEGIAKIAAAFHPRPVIVRLSDFKSNEYAALLGGATYEQAEDNPMIGFRGAARYIHAAYAKAFALECAAVRRARSEMGFDNIRLMIPFCRTLGEADAVLSAMSTHGLKRDIDGLEVYIMCEIPSNVLSVAEFAERFDGFSIGSNDLTQLTLGIDRDSALLAETFDERDPAVKRAITMAVEGAHLSGVPIGICGQAPSDYPDFAEFLVEIGIDSMSVTSDVFFDIFETVAATERALQKTALMEDMVQ</sequence>
<evidence type="ECO:0000259" key="17">
    <source>
        <dbReference type="Pfam" id="PF01326"/>
    </source>
</evidence>
<dbReference type="NCBIfam" id="TIGR01418">
    <property type="entry name" value="PEP_synth"/>
    <property type="match status" value="1"/>
</dbReference>
<evidence type="ECO:0000256" key="10">
    <source>
        <dbReference type="ARBA" id="ARBA00022777"/>
    </source>
</evidence>
<dbReference type="Pfam" id="PF02896">
    <property type="entry name" value="PEP-utilizers_C"/>
    <property type="match status" value="1"/>
</dbReference>
<keyword evidence="10 15" id="KW-0418">Kinase</keyword>
<evidence type="ECO:0000313" key="20">
    <source>
        <dbReference type="Proteomes" id="UP001595776"/>
    </source>
</evidence>
<evidence type="ECO:0000256" key="8">
    <source>
        <dbReference type="ARBA" id="ARBA00022723"/>
    </source>
</evidence>
<dbReference type="InterPro" id="IPR040442">
    <property type="entry name" value="Pyrv_kinase-like_dom_sf"/>
</dbReference>
<dbReference type="InterPro" id="IPR036637">
    <property type="entry name" value="Phosphohistidine_dom_sf"/>
</dbReference>
<organism evidence="19 20">
    <name type="scientific">Kordiimonas lipolytica</name>
    <dbReference type="NCBI Taxonomy" id="1662421"/>
    <lineage>
        <taxon>Bacteria</taxon>
        <taxon>Pseudomonadati</taxon>
        <taxon>Pseudomonadota</taxon>
        <taxon>Alphaproteobacteria</taxon>
        <taxon>Kordiimonadales</taxon>
        <taxon>Kordiimonadaceae</taxon>
        <taxon>Kordiimonas</taxon>
    </lineage>
</organism>
<dbReference type="InterPro" id="IPR008279">
    <property type="entry name" value="PEP-util_enz_mobile_dom"/>
</dbReference>
<evidence type="ECO:0000256" key="15">
    <source>
        <dbReference type="PIRNR" id="PIRNR000854"/>
    </source>
</evidence>
<dbReference type="InterPro" id="IPR018274">
    <property type="entry name" value="PEP_util_AS"/>
</dbReference>
<evidence type="ECO:0000256" key="13">
    <source>
        <dbReference type="ARBA" id="ARBA00033470"/>
    </source>
</evidence>
<evidence type="ECO:0000256" key="9">
    <source>
        <dbReference type="ARBA" id="ARBA00022741"/>
    </source>
</evidence>
<dbReference type="Gene3D" id="3.50.30.10">
    <property type="entry name" value="Phosphohistidine domain"/>
    <property type="match status" value="1"/>
</dbReference>
<keyword evidence="20" id="KW-1185">Reference proteome</keyword>
<protein>
    <recommendedName>
        <fullName evidence="6 15">Phosphoenolpyruvate synthase</fullName>
        <shortName evidence="15">PEP synthase</shortName>
        <ecNumber evidence="5 15">2.7.9.2</ecNumber>
    </recommendedName>
    <alternativeName>
        <fullName evidence="13 15">Pyruvate, water dikinase</fullName>
    </alternativeName>
</protein>
<dbReference type="InterPro" id="IPR006319">
    <property type="entry name" value="PEP_synth"/>
</dbReference>
<dbReference type="GO" id="GO:0008986">
    <property type="term" value="F:pyruvate, water dikinase activity"/>
    <property type="evidence" value="ECO:0007669"/>
    <property type="project" value="UniProtKB-EC"/>
</dbReference>
<evidence type="ECO:0000256" key="4">
    <source>
        <dbReference type="ARBA" id="ARBA00007837"/>
    </source>
</evidence>
<feature type="domain" description="PEP-utilising enzyme mobile" evidence="16">
    <location>
        <begin position="388"/>
        <end position="459"/>
    </location>
</feature>
<dbReference type="Gene3D" id="3.30.1490.20">
    <property type="entry name" value="ATP-grasp fold, A domain"/>
    <property type="match status" value="1"/>
</dbReference>
<evidence type="ECO:0000256" key="11">
    <source>
        <dbReference type="ARBA" id="ARBA00022840"/>
    </source>
</evidence>
<comment type="pathway">
    <text evidence="3 15">Carbohydrate biosynthesis; gluconeogenesis.</text>
</comment>
<dbReference type="InterPro" id="IPR023151">
    <property type="entry name" value="PEP_util_CS"/>
</dbReference>
<comment type="catalytic activity">
    <reaction evidence="14 15">
        <text>pyruvate + ATP + H2O = phosphoenolpyruvate + AMP + phosphate + 2 H(+)</text>
        <dbReference type="Rhea" id="RHEA:11364"/>
        <dbReference type="ChEBI" id="CHEBI:15361"/>
        <dbReference type="ChEBI" id="CHEBI:15377"/>
        <dbReference type="ChEBI" id="CHEBI:15378"/>
        <dbReference type="ChEBI" id="CHEBI:30616"/>
        <dbReference type="ChEBI" id="CHEBI:43474"/>
        <dbReference type="ChEBI" id="CHEBI:58702"/>
        <dbReference type="ChEBI" id="CHEBI:456215"/>
        <dbReference type="EC" id="2.7.9.2"/>
    </reaction>
</comment>
<feature type="domain" description="PEP-utilising enzyme C-terminal" evidence="18">
    <location>
        <begin position="484"/>
        <end position="783"/>
    </location>
</feature>
<dbReference type="PROSITE" id="PS00370">
    <property type="entry name" value="PEP_ENZYMES_PHOS_SITE"/>
    <property type="match status" value="1"/>
</dbReference>
<dbReference type="Proteomes" id="UP001595776">
    <property type="component" value="Unassembled WGS sequence"/>
</dbReference>
<dbReference type="InterPro" id="IPR000121">
    <property type="entry name" value="PEP_util_C"/>
</dbReference>
<gene>
    <name evidence="19" type="primary">ppsA</name>
    <name evidence="19" type="ORF">ACFO5Q_03230</name>
</gene>
<keyword evidence="8 15" id="KW-0479">Metal-binding</keyword>
<dbReference type="Gene3D" id="3.30.470.20">
    <property type="entry name" value="ATP-grasp fold, B domain"/>
    <property type="match status" value="1"/>
</dbReference>
<keyword evidence="9 15" id="KW-0547">Nucleotide-binding</keyword>
<proteinExistence type="inferred from homology"/>
<dbReference type="RefSeq" id="WP_068147919.1">
    <property type="nucleotide sequence ID" value="NZ_JBHSCR010000001.1"/>
</dbReference>
<keyword evidence="11 15" id="KW-0067">ATP-binding</keyword>
<dbReference type="EC" id="2.7.9.2" evidence="5 15"/>
<feature type="domain" description="Pyruvate phosphate dikinase AMP/ATP-binding" evidence="17">
    <location>
        <begin position="17"/>
        <end position="341"/>
    </location>
</feature>